<evidence type="ECO:0000313" key="1">
    <source>
        <dbReference type="EMBL" id="CAG8456668.1"/>
    </source>
</evidence>
<keyword evidence="2" id="KW-1185">Reference proteome</keyword>
<comment type="caution">
    <text evidence="1">The sequence shown here is derived from an EMBL/GenBank/DDBJ whole genome shotgun (WGS) entry which is preliminary data.</text>
</comment>
<proteinExistence type="predicted"/>
<evidence type="ECO:0000313" key="2">
    <source>
        <dbReference type="Proteomes" id="UP000789860"/>
    </source>
</evidence>
<protein>
    <submittedName>
        <fullName evidence="1">7227_t:CDS:1</fullName>
    </submittedName>
</protein>
<dbReference type="EMBL" id="CAJVPM010000977">
    <property type="protein sequence ID" value="CAG8456668.1"/>
    <property type="molecule type" value="Genomic_DNA"/>
</dbReference>
<organism evidence="1 2">
    <name type="scientific">Scutellospora calospora</name>
    <dbReference type="NCBI Taxonomy" id="85575"/>
    <lineage>
        <taxon>Eukaryota</taxon>
        <taxon>Fungi</taxon>
        <taxon>Fungi incertae sedis</taxon>
        <taxon>Mucoromycota</taxon>
        <taxon>Glomeromycotina</taxon>
        <taxon>Glomeromycetes</taxon>
        <taxon>Diversisporales</taxon>
        <taxon>Gigasporaceae</taxon>
        <taxon>Scutellospora</taxon>
    </lineage>
</organism>
<gene>
    <name evidence="1" type="ORF">SCALOS_LOCUS1430</name>
</gene>
<accession>A0ACA9K792</accession>
<reference evidence="1" key="1">
    <citation type="submission" date="2021-06" db="EMBL/GenBank/DDBJ databases">
        <authorList>
            <person name="Kallberg Y."/>
            <person name="Tangrot J."/>
            <person name="Rosling A."/>
        </authorList>
    </citation>
    <scope>NUCLEOTIDE SEQUENCE</scope>
    <source>
        <strain evidence="1">AU212A</strain>
    </source>
</reference>
<dbReference type="Proteomes" id="UP000789860">
    <property type="component" value="Unassembled WGS sequence"/>
</dbReference>
<name>A0ACA9K792_9GLOM</name>
<sequence>MKKENEREIEVQYCSITDLDQEPNNRPTAKEVSGIVGEWFYDNDEIKYPTYHSQETWHSKPINTKQITQLLQASKGMEYVNIPTETTEISELGEQLKETNLEEKGETSLQAQIEIPPKNN</sequence>